<dbReference type="EMBL" id="CP119905">
    <property type="protein sequence ID" value="WFD24340.1"/>
    <property type="molecule type" value="Genomic_DNA"/>
</dbReference>
<keyword evidence="4" id="KW-1185">Reference proteome</keyword>
<dbReference type="AlphaFoldDB" id="A0AAF0J4T0"/>
<dbReference type="InterPro" id="IPR000467">
    <property type="entry name" value="G_patch_dom"/>
</dbReference>
<feature type="transmembrane region" description="Helical" evidence="1">
    <location>
        <begin position="149"/>
        <end position="167"/>
    </location>
</feature>
<reference evidence="3" key="1">
    <citation type="submission" date="2023-03" db="EMBL/GenBank/DDBJ databases">
        <title>Mating type loci evolution in Malassezia.</title>
        <authorList>
            <person name="Coelho M.A."/>
        </authorList>
    </citation>
    <scope>NUCLEOTIDE SEQUENCE</scope>
    <source>
        <strain evidence="3">CBS 12830</strain>
    </source>
</reference>
<protein>
    <recommendedName>
        <fullName evidence="2">G-patch domain-containing protein</fullName>
    </recommendedName>
</protein>
<dbReference type="Proteomes" id="UP001214415">
    <property type="component" value="Chromosome 6"/>
</dbReference>
<sequence>MPAVLTSSSVVPAPRFVRSHNTAPEAPMSDITLPPQASSAHPFDAATFAERLMAKYGYKEGEGLGAEGNKGITTPLLATKVPGKRGVQRGAIVNHNKDETQEETLARYGEPSEVIVLKGFASAQVPQEQLRQKIKLSESSMGSIVRERTVYFVVAILSWIISTYDYFKCVRELEAEHTYLDECEGHSHPVVTLLSIFICLIVFFTVILLLVQHTT</sequence>
<dbReference type="SMART" id="SM00443">
    <property type="entry name" value="G_patch"/>
    <property type="match status" value="1"/>
</dbReference>
<dbReference type="PANTHER" id="PTHR13288:SF8">
    <property type="entry name" value="SPLICING FACTOR 45"/>
    <property type="match status" value="1"/>
</dbReference>
<keyword evidence="1" id="KW-1133">Transmembrane helix</keyword>
<evidence type="ECO:0000313" key="3">
    <source>
        <dbReference type="EMBL" id="WFD24340.1"/>
    </source>
</evidence>
<dbReference type="PROSITE" id="PS50174">
    <property type="entry name" value="G_PATCH"/>
    <property type="match status" value="1"/>
</dbReference>
<dbReference type="GO" id="GO:0003676">
    <property type="term" value="F:nucleic acid binding"/>
    <property type="evidence" value="ECO:0007669"/>
    <property type="project" value="InterPro"/>
</dbReference>
<name>A0AAF0J4T0_9BASI</name>
<gene>
    <name evidence="3" type="ORF">MEQU1_003039</name>
</gene>
<dbReference type="Pfam" id="PF01585">
    <property type="entry name" value="G-patch"/>
    <property type="match status" value="1"/>
</dbReference>
<organism evidence="3 4">
    <name type="scientific">Malassezia equina</name>
    <dbReference type="NCBI Taxonomy" id="1381935"/>
    <lineage>
        <taxon>Eukaryota</taxon>
        <taxon>Fungi</taxon>
        <taxon>Dikarya</taxon>
        <taxon>Basidiomycota</taxon>
        <taxon>Ustilaginomycotina</taxon>
        <taxon>Malasseziomycetes</taxon>
        <taxon>Malasseziales</taxon>
        <taxon>Malasseziaceae</taxon>
        <taxon>Malassezia</taxon>
    </lineage>
</organism>
<accession>A0AAF0J4T0</accession>
<evidence type="ECO:0000313" key="4">
    <source>
        <dbReference type="Proteomes" id="UP001214415"/>
    </source>
</evidence>
<proteinExistence type="predicted"/>
<dbReference type="GO" id="GO:0071011">
    <property type="term" value="C:precatalytic spliceosome"/>
    <property type="evidence" value="ECO:0007669"/>
    <property type="project" value="TreeGrafter"/>
</dbReference>
<feature type="transmembrane region" description="Helical" evidence="1">
    <location>
        <begin position="187"/>
        <end position="211"/>
    </location>
</feature>
<feature type="domain" description="G-patch" evidence="2">
    <location>
        <begin position="45"/>
        <end position="92"/>
    </location>
</feature>
<keyword evidence="1" id="KW-0812">Transmembrane</keyword>
<dbReference type="InterPro" id="IPR040052">
    <property type="entry name" value="RBM17"/>
</dbReference>
<keyword evidence="1" id="KW-0472">Membrane</keyword>
<evidence type="ECO:0000259" key="2">
    <source>
        <dbReference type="PROSITE" id="PS50174"/>
    </source>
</evidence>
<dbReference type="GO" id="GO:0045292">
    <property type="term" value="P:mRNA cis splicing, via spliceosome"/>
    <property type="evidence" value="ECO:0007669"/>
    <property type="project" value="InterPro"/>
</dbReference>
<dbReference type="PANTHER" id="PTHR13288">
    <property type="entry name" value="SPLICING FACTOR 45 SPF45"/>
    <property type="match status" value="1"/>
</dbReference>
<evidence type="ECO:0000256" key="1">
    <source>
        <dbReference type="SAM" id="Phobius"/>
    </source>
</evidence>